<evidence type="ECO:0000313" key="3">
    <source>
        <dbReference type="EnsemblProtists" id="PYU1_T003627"/>
    </source>
</evidence>
<keyword evidence="4" id="KW-1185">Reference proteome</keyword>
<dbReference type="HOGENOM" id="CLU_000288_63_0_1"/>
<protein>
    <recommendedName>
        <fullName evidence="2">Protein kinase domain-containing protein</fullName>
    </recommendedName>
</protein>
<dbReference type="PROSITE" id="PS00107">
    <property type="entry name" value="PROTEIN_KINASE_ATP"/>
    <property type="match status" value="1"/>
</dbReference>
<dbReference type="InterPro" id="IPR000719">
    <property type="entry name" value="Prot_kinase_dom"/>
</dbReference>
<reference evidence="4" key="1">
    <citation type="journal article" date="2010" name="Genome Biol.">
        <title>Genome sequence of the necrotrophic plant pathogen Pythium ultimum reveals original pathogenicity mechanisms and effector repertoire.</title>
        <authorList>
            <person name="Levesque C.A."/>
            <person name="Brouwer H."/>
            <person name="Cano L."/>
            <person name="Hamilton J.P."/>
            <person name="Holt C."/>
            <person name="Huitema E."/>
            <person name="Raffaele S."/>
            <person name="Robideau G.P."/>
            <person name="Thines M."/>
            <person name="Win J."/>
            <person name="Zerillo M.M."/>
            <person name="Beakes G.W."/>
            <person name="Boore J.L."/>
            <person name="Busam D."/>
            <person name="Dumas B."/>
            <person name="Ferriera S."/>
            <person name="Fuerstenberg S.I."/>
            <person name="Gachon C.M."/>
            <person name="Gaulin E."/>
            <person name="Govers F."/>
            <person name="Grenville-Briggs L."/>
            <person name="Horner N."/>
            <person name="Hostetler J."/>
            <person name="Jiang R.H."/>
            <person name="Johnson J."/>
            <person name="Krajaejun T."/>
            <person name="Lin H."/>
            <person name="Meijer H.J."/>
            <person name="Moore B."/>
            <person name="Morris P."/>
            <person name="Phuntmart V."/>
            <person name="Puiu D."/>
            <person name="Shetty J."/>
            <person name="Stajich J.E."/>
            <person name="Tripathy S."/>
            <person name="Wawra S."/>
            <person name="van West P."/>
            <person name="Whitty B.R."/>
            <person name="Coutinho P.M."/>
            <person name="Henrissat B."/>
            <person name="Martin F."/>
            <person name="Thomas P.D."/>
            <person name="Tyler B.M."/>
            <person name="De Vries R.P."/>
            <person name="Kamoun S."/>
            <person name="Yandell M."/>
            <person name="Tisserat N."/>
            <person name="Buell C.R."/>
        </authorList>
    </citation>
    <scope>NUCLEOTIDE SEQUENCE</scope>
    <source>
        <strain evidence="4">DAOM:BR144</strain>
    </source>
</reference>
<reference evidence="4" key="2">
    <citation type="submission" date="2010-04" db="EMBL/GenBank/DDBJ databases">
        <authorList>
            <person name="Buell R."/>
            <person name="Hamilton J."/>
            <person name="Hostetler J."/>
        </authorList>
    </citation>
    <scope>NUCLEOTIDE SEQUENCE [LARGE SCALE GENOMIC DNA]</scope>
    <source>
        <strain evidence="4">DAOM:BR144</strain>
    </source>
</reference>
<keyword evidence="1" id="KW-0547">Nucleotide-binding</keyword>
<dbReference type="AlphaFoldDB" id="K3WF86"/>
<dbReference type="InParanoid" id="K3WF86"/>
<dbReference type="STRING" id="431595.K3WF86"/>
<accession>K3WF86</accession>
<evidence type="ECO:0000259" key="2">
    <source>
        <dbReference type="PROSITE" id="PS50011"/>
    </source>
</evidence>
<dbReference type="PANTHER" id="PTHR24347">
    <property type="entry name" value="SERINE/THREONINE-PROTEIN KINASE"/>
    <property type="match status" value="1"/>
</dbReference>
<dbReference type="eggNOG" id="KOG0032">
    <property type="taxonomic scope" value="Eukaryota"/>
</dbReference>
<dbReference type="FunFam" id="3.30.200.20:FF:001067">
    <property type="entry name" value="CAMK/CAMKL protein kinase"/>
    <property type="match status" value="1"/>
</dbReference>
<keyword evidence="1" id="KW-0067">ATP-binding</keyword>
<dbReference type="Pfam" id="PF00069">
    <property type="entry name" value="Pkinase"/>
    <property type="match status" value="1"/>
</dbReference>
<dbReference type="VEuPathDB" id="FungiDB:PYU1_G003617"/>
<dbReference type="GO" id="GO:0005524">
    <property type="term" value="F:ATP binding"/>
    <property type="evidence" value="ECO:0007669"/>
    <property type="project" value="UniProtKB-UniRule"/>
</dbReference>
<dbReference type="SUPFAM" id="SSF56112">
    <property type="entry name" value="Protein kinase-like (PK-like)"/>
    <property type="match status" value="1"/>
</dbReference>
<name>K3WF86_GLOUD</name>
<dbReference type="Proteomes" id="UP000019132">
    <property type="component" value="Unassembled WGS sequence"/>
</dbReference>
<sequence length="350" mass="38793">MGNQPSMRAARDADAHVQYVFDDTVTGQSDSTSDVAHNGASADSVGCLEPEILDAQVMHVNDSSSGAMKSASKLTIDTHMDGDGTRSATGAGQSTKELLVEQDASAPVVLLNRRVEDVYDVQTQNIGRGHYAVVCRGKCKRTGRAVAVKKIKRFLSDEKRLKAEISVLRRVKHHPNIVELIDVFETAREVHLVLELCTGGELFERLADKGPYSEADCVRHVRDMARAVQYLHALCGYHPFDPDGESSDNDMVANIKACRFDFDDEVWDTISTHVKDLICHLLVLDPADRYTMQQVLEHPWITSVSEIPASSLPLSPTIHRDLAKFRENSKFKDCESFGYDAYTDQNEAAN</sequence>
<proteinExistence type="predicted"/>
<feature type="binding site" evidence="1">
    <location>
        <position position="150"/>
    </location>
    <ligand>
        <name>ATP</name>
        <dbReference type="ChEBI" id="CHEBI:30616"/>
    </ligand>
</feature>
<dbReference type="InterPro" id="IPR011009">
    <property type="entry name" value="Kinase-like_dom_sf"/>
</dbReference>
<dbReference type="Gene3D" id="1.10.510.10">
    <property type="entry name" value="Transferase(Phosphotransferase) domain 1"/>
    <property type="match status" value="2"/>
</dbReference>
<dbReference type="GO" id="GO:0004672">
    <property type="term" value="F:protein kinase activity"/>
    <property type="evidence" value="ECO:0007669"/>
    <property type="project" value="InterPro"/>
</dbReference>
<reference evidence="3" key="3">
    <citation type="submission" date="2015-02" db="UniProtKB">
        <authorList>
            <consortium name="EnsemblProtists"/>
        </authorList>
    </citation>
    <scope>IDENTIFICATION</scope>
    <source>
        <strain evidence="3">DAOM BR144</strain>
    </source>
</reference>
<organism evidence="3 4">
    <name type="scientific">Globisporangium ultimum (strain ATCC 200006 / CBS 805.95 / DAOM BR144)</name>
    <name type="common">Pythium ultimum</name>
    <dbReference type="NCBI Taxonomy" id="431595"/>
    <lineage>
        <taxon>Eukaryota</taxon>
        <taxon>Sar</taxon>
        <taxon>Stramenopiles</taxon>
        <taxon>Oomycota</taxon>
        <taxon>Peronosporomycetes</taxon>
        <taxon>Pythiales</taxon>
        <taxon>Pythiaceae</taxon>
        <taxon>Globisporangium</taxon>
    </lineage>
</organism>
<dbReference type="InterPro" id="IPR017441">
    <property type="entry name" value="Protein_kinase_ATP_BS"/>
</dbReference>
<dbReference type="EMBL" id="GL376638">
    <property type="status" value="NOT_ANNOTATED_CDS"/>
    <property type="molecule type" value="Genomic_DNA"/>
</dbReference>
<feature type="domain" description="Protein kinase" evidence="2">
    <location>
        <begin position="120"/>
        <end position="350"/>
    </location>
</feature>
<dbReference type="EnsemblProtists" id="PYU1_T003627">
    <property type="protein sequence ID" value="PYU1_T003627"/>
    <property type="gene ID" value="PYU1_G003617"/>
</dbReference>
<dbReference type="PROSITE" id="PS50011">
    <property type="entry name" value="PROTEIN_KINASE_DOM"/>
    <property type="match status" value="1"/>
</dbReference>
<evidence type="ECO:0000256" key="1">
    <source>
        <dbReference type="PROSITE-ProRule" id="PRU10141"/>
    </source>
</evidence>
<evidence type="ECO:0000313" key="4">
    <source>
        <dbReference type="Proteomes" id="UP000019132"/>
    </source>
</evidence>